<evidence type="ECO:0008006" key="7">
    <source>
        <dbReference type="Google" id="ProtNLM"/>
    </source>
</evidence>
<dbReference type="AlphaFoldDB" id="A0A381TZE6"/>
<dbReference type="InterPro" id="IPR003710">
    <property type="entry name" value="ApbA"/>
</dbReference>
<dbReference type="InterPro" id="IPR008927">
    <property type="entry name" value="6-PGluconate_DH-like_C_sf"/>
</dbReference>
<dbReference type="GO" id="GO:0008677">
    <property type="term" value="F:2-dehydropantoate 2-reductase activity"/>
    <property type="evidence" value="ECO:0007669"/>
    <property type="project" value="InterPro"/>
</dbReference>
<keyword evidence="3" id="KW-0560">Oxidoreductase</keyword>
<name>A0A381TZE6_9ZZZZ</name>
<evidence type="ECO:0000313" key="6">
    <source>
        <dbReference type="EMBL" id="SVA21209.1"/>
    </source>
</evidence>
<dbReference type="InterPro" id="IPR013328">
    <property type="entry name" value="6PGD_dom2"/>
</dbReference>
<gene>
    <name evidence="6" type="ORF">METZ01_LOCUS74063</name>
</gene>
<feature type="domain" description="Ketopantoate reductase N-terminal" evidence="4">
    <location>
        <begin position="12"/>
        <end position="151"/>
    </location>
</feature>
<dbReference type="Gene3D" id="1.10.1040.10">
    <property type="entry name" value="N-(1-d-carboxylethyl)-l-norvaline Dehydrogenase, domain 2"/>
    <property type="match status" value="1"/>
</dbReference>
<dbReference type="Pfam" id="PF08546">
    <property type="entry name" value="ApbA_C"/>
    <property type="match status" value="1"/>
</dbReference>
<evidence type="ECO:0000256" key="3">
    <source>
        <dbReference type="ARBA" id="ARBA00023002"/>
    </source>
</evidence>
<sequence length="356" mass="38534">MSRRTEIRTAAIGVGAIGGTLAGFMSKEGENVLLIDPWREHVDVMNEKGLTLDGVVGDHVAKVKAIHTDQIPNIEGTFDLIIVSVKSYDTKKAIKSMLPYMRGDTWVVSPQNSINETQIAPLVGAERTLGCITTISAEIYEPAHITRTGSVSQSLQKEPLCFKVGELNGEITPRVERIVELFSSAGKTLPTNDLWGERWSKMVTNCMVNATAAMTGMMSHEVRANEISRAQILNLAIETIRVGRSLGYNVMTPMGDFTLGDMEKAAGPEGHPKLDALLSGSAPSIPGRPSMAQDIIKGRATEIEYLNGMISQRGQEIGVLTPYNDAVVEILKGVESGEFSVELKNLERVARIVGAS</sequence>
<dbReference type="EMBL" id="UINC01005419">
    <property type="protein sequence ID" value="SVA21209.1"/>
    <property type="molecule type" value="Genomic_DNA"/>
</dbReference>
<feature type="domain" description="Ketopantoate reductase C-terminal" evidence="5">
    <location>
        <begin position="194"/>
        <end position="335"/>
    </location>
</feature>
<dbReference type="SUPFAM" id="SSF51735">
    <property type="entry name" value="NAD(P)-binding Rossmann-fold domains"/>
    <property type="match status" value="1"/>
</dbReference>
<dbReference type="PANTHER" id="PTHR21708:SF26">
    <property type="entry name" value="2-DEHYDROPANTOATE 2-REDUCTASE"/>
    <property type="match status" value="1"/>
</dbReference>
<dbReference type="GO" id="GO:0015940">
    <property type="term" value="P:pantothenate biosynthetic process"/>
    <property type="evidence" value="ECO:0007669"/>
    <property type="project" value="InterPro"/>
</dbReference>
<evidence type="ECO:0000256" key="2">
    <source>
        <dbReference type="ARBA" id="ARBA00022857"/>
    </source>
</evidence>
<comment type="similarity">
    <text evidence="1">Belongs to the ketopantoate reductase family.</text>
</comment>
<dbReference type="InterPro" id="IPR051402">
    <property type="entry name" value="KPR-Related"/>
</dbReference>
<dbReference type="InterPro" id="IPR036291">
    <property type="entry name" value="NAD(P)-bd_dom_sf"/>
</dbReference>
<dbReference type="NCBIfam" id="TIGR00745">
    <property type="entry name" value="apbA_panE"/>
    <property type="match status" value="1"/>
</dbReference>
<keyword evidence="2" id="KW-0521">NADP</keyword>
<accession>A0A381TZE6</accession>
<dbReference type="PANTHER" id="PTHR21708">
    <property type="entry name" value="PROBABLE 2-DEHYDROPANTOATE 2-REDUCTASE"/>
    <property type="match status" value="1"/>
</dbReference>
<feature type="non-terminal residue" evidence="6">
    <location>
        <position position="356"/>
    </location>
</feature>
<reference evidence="6" key="1">
    <citation type="submission" date="2018-05" db="EMBL/GenBank/DDBJ databases">
        <authorList>
            <person name="Lanie J.A."/>
            <person name="Ng W.-L."/>
            <person name="Kazmierczak K.M."/>
            <person name="Andrzejewski T.M."/>
            <person name="Davidsen T.M."/>
            <person name="Wayne K.J."/>
            <person name="Tettelin H."/>
            <person name="Glass J.I."/>
            <person name="Rusch D."/>
            <person name="Podicherti R."/>
            <person name="Tsui H.-C.T."/>
            <person name="Winkler M.E."/>
        </authorList>
    </citation>
    <scope>NUCLEOTIDE SEQUENCE</scope>
</reference>
<evidence type="ECO:0000259" key="4">
    <source>
        <dbReference type="Pfam" id="PF02558"/>
    </source>
</evidence>
<evidence type="ECO:0000256" key="1">
    <source>
        <dbReference type="ARBA" id="ARBA00007870"/>
    </source>
</evidence>
<dbReference type="InterPro" id="IPR013332">
    <property type="entry name" value="KPR_N"/>
</dbReference>
<dbReference type="Pfam" id="PF02558">
    <property type="entry name" value="ApbA"/>
    <property type="match status" value="1"/>
</dbReference>
<protein>
    <recommendedName>
        <fullName evidence="7">2-dehydropantoate 2-reductase</fullName>
    </recommendedName>
</protein>
<evidence type="ECO:0000259" key="5">
    <source>
        <dbReference type="Pfam" id="PF08546"/>
    </source>
</evidence>
<proteinExistence type="inferred from homology"/>
<dbReference type="GO" id="GO:0005737">
    <property type="term" value="C:cytoplasm"/>
    <property type="evidence" value="ECO:0007669"/>
    <property type="project" value="TreeGrafter"/>
</dbReference>
<dbReference type="Gene3D" id="3.40.50.720">
    <property type="entry name" value="NAD(P)-binding Rossmann-like Domain"/>
    <property type="match status" value="1"/>
</dbReference>
<dbReference type="InterPro" id="IPR013752">
    <property type="entry name" value="KPA_reductase"/>
</dbReference>
<organism evidence="6">
    <name type="scientific">marine metagenome</name>
    <dbReference type="NCBI Taxonomy" id="408172"/>
    <lineage>
        <taxon>unclassified sequences</taxon>
        <taxon>metagenomes</taxon>
        <taxon>ecological metagenomes</taxon>
    </lineage>
</organism>
<dbReference type="SUPFAM" id="SSF48179">
    <property type="entry name" value="6-phosphogluconate dehydrogenase C-terminal domain-like"/>
    <property type="match status" value="1"/>
</dbReference>